<dbReference type="PROSITE" id="PS51371">
    <property type="entry name" value="CBS"/>
    <property type="match status" value="2"/>
</dbReference>
<protein>
    <submittedName>
        <fullName evidence="6">CBS domain-containing protein</fullName>
    </submittedName>
</protein>
<dbReference type="InterPro" id="IPR051257">
    <property type="entry name" value="Diverse_CBS-Domain"/>
</dbReference>
<dbReference type="OrthoDB" id="2111978at2"/>
<feature type="region of interest" description="Disordered" evidence="3">
    <location>
        <begin position="55"/>
        <end position="78"/>
    </location>
</feature>
<dbReference type="InterPro" id="IPR000644">
    <property type="entry name" value="CBS_dom"/>
</dbReference>
<dbReference type="PIRSF" id="PIRSF036990">
    <property type="entry name" value="UCP036990_CBS_BON"/>
    <property type="match status" value="1"/>
</dbReference>
<organism evidence="6 7">
    <name type="scientific">Streptomyces xinghaiensis</name>
    <dbReference type="NCBI Taxonomy" id="1038928"/>
    <lineage>
        <taxon>Bacteria</taxon>
        <taxon>Bacillati</taxon>
        <taxon>Actinomycetota</taxon>
        <taxon>Actinomycetes</taxon>
        <taxon>Kitasatosporales</taxon>
        <taxon>Streptomycetaceae</taxon>
        <taxon>Streptomyces</taxon>
    </lineage>
</organism>
<dbReference type="Pfam" id="PF04972">
    <property type="entry name" value="BON"/>
    <property type="match status" value="1"/>
</dbReference>
<accession>A0A3R7EIT8</accession>
<dbReference type="Proteomes" id="UP000028058">
    <property type="component" value="Unassembled WGS sequence"/>
</dbReference>
<dbReference type="PANTHER" id="PTHR43080">
    <property type="entry name" value="CBS DOMAIN-CONTAINING PROTEIN CBSX3, MITOCHONDRIAL"/>
    <property type="match status" value="1"/>
</dbReference>
<evidence type="ECO:0000313" key="6">
    <source>
        <dbReference type="EMBL" id="RKM90695.1"/>
    </source>
</evidence>
<dbReference type="PROSITE" id="PS50914">
    <property type="entry name" value="BON"/>
    <property type="match status" value="1"/>
</dbReference>
<dbReference type="InterPro" id="IPR007055">
    <property type="entry name" value="BON_dom"/>
</dbReference>
<evidence type="ECO:0000259" key="4">
    <source>
        <dbReference type="PROSITE" id="PS50914"/>
    </source>
</evidence>
<dbReference type="InterPro" id="IPR046342">
    <property type="entry name" value="CBS_dom_sf"/>
</dbReference>
<comment type="caution">
    <text evidence="6">The sequence shown here is derived from an EMBL/GenBank/DDBJ whole genome shotgun (WGS) entry which is preliminary data.</text>
</comment>
<evidence type="ECO:0000256" key="2">
    <source>
        <dbReference type="PROSITE-ProRule" id="PRU00703"/>
    </source>
</evidence>
<feature type="domain" description="CBS" evidence="5">
    <location>
        <begin position="10"/>
        <end position="67"/>
    </location>
</feature>
<dbReference type="InterPro" id="IPR017080">
    <property type="entry name" value="UCP036990_CBS_BON"/>
</dbReference>
<dbReference type="RefSeq" id="WP_043473703.1">
    <property type="nucleotide sequence ID" value="NZ_CP134822.1"/>
</dbReference>
<gene>
    <name evidence="6" type="ORF">SFRA_031485</name>
</gene>
<dbReference type="Pfam" id="PF00571">
    <property type="entry name" value="CBS"/>
    <property type="match status" value="2"/>
</dbReference>
<feature type="domain" description="CBS" evidence="5">
    <location>
        <begin position="106"/>
        <end position="163"/>
    </location>
</feature>
<dbReference type="Gene3D" id="3.10.580.10">
    <property type="entry name" value="CBS-domain"/>
    <property type="match status" value="1"/>
</dbReference>
<dbReference type="SUPFAM" id="SSF54631">
    <property type="entry name" value="CBS-domain pair"/>
    <property type="match status" value="1"/>
</dbReference>
<sequence>MKHRKVGTVMTIDVVRAVAATPFQDIVTRLDDHGISGMPVVDDDEKVIGVISVSDLMGGRPSPDGAGGRETGPGARTGALRLPRLGHTARRAAGEDGRAPTAGELMTSPAVTVRALDSIAHAARTMARHQVERLPVVDEEDRLVGIVTRRDLLQIFLRPDADIRREIIDEVLVDALWLPPHAIGVTVVGGVVVLEGCLERRSEVPIAEHMAGQVDGVVSVVSHLTHRYDDSKIRPVEPALHGLADGWLRRF</sequence>
<evidence type="ECO:0000313" key="7">
    <source>
        <dbReference type="Proteomes" id="UP000028058"/>
    </source>
</evidence>
<dbReference type="SMART" id="SM00116">
    <property type="entry name" value="CBS"/>
    <property type="match status" value="2"/>
</dbReference>
<keyword evidence="7" id="KW-1185">Reference proteome</keyword>
<evidence type="ECO:0000259" key="5">
    <source>
        <dbReference type="PROSITE" id="PS51371"/>
    </source>
</evidence>
<dbReference type="EMBL" id="JNAD02000023">
    <property type="protein sequence ID" value="RKM90695.1"/>
    <property type="molecule type" value="Genomic_DNA"/>
</dbReference>
<proteinExistence type="predicted"/>
<dbReference type="AlphaFoldDB" id="A0A3R7EIT8"/>
<feature type="domain" description="BON" evidence="4">
    <location>
        <begin position="159"/>
        <end position="228"/>
    </location>
</feature>
<keyword evidence="1 2" id="KW-0129">CBS domain</keyword>
<evidence type="ECO:0000256" key="1">
    <source>
        <dbReference type="ARBA" id="ARBA00023122"/>
    </source>
</evidence>
<reference evidence="6 7" key="1">
    <citation type="journal article" date="2014" name="Genome Announc.">
        <title>Draft Genome Sequence of Streptomyces fradiae ATCC 19609, a Strain Highly Sensitive to Antibiotics.</title>
        <authorList>
            <person name="Bekker O.B."/>
            <person name="Klimina K.M."/>
            <person name="Vatlin A.A."/>
            <person name="Zakharevich N.V."/>
            <person name="Kasianov A.S."/>
            <person name="Danilenko V.N."/>
        </authorList>
    </citation>
    <scope>NUCLEOTIDE SEQUENCE [LARGE SCALE GENOMIC DNA]</scope>
    <source>
        <strain evidence="6 7">ATCC 19609</strain>
    </source>
</reference>
<evidence type="ECO:0000256" key="3">
    <source>
        <dbReference type="SAM" id="MobiDB-lite"/>
    </source>
</evidence>
<name>A0A3R7EIT8_9ACTN</name>
<dbReference type="Gene3D" id="3.30.1340.30">
    <property type="match status" value="1"/>
</dbReference>
<dbReference type="CDD" id="cd04586">
    <property type="entry name" value="CBS_pair_BON_assoc"/>
    <property type="match status" value="1"/>
</dbReference>
<dbReference type="PANTHER" id="PTHR43080:SF29">
    <property type="entry name" value="OS02G0818000 PROTEIN"/>
    <property type="match status" value="1"/>
</dbReference>